<feature type="signal peptide" evidence="1">
    <location>
        <begin position="1"/>
        <end position="26"/>
    </location>
</feature>
<keyword evidence="1" id="KW-0732">Signal</keyword>
<dbReference type="EMBL" id="AWUE01015789">
    <property type="protein sequence ID" value="OMO95718.1"/>
    <property type="molecule type" value="Genomic_DNA"/>
</dbReference>
<name>A0A1R3JLK2_9ROSI</name>
<dbReference type="Proteomes" id="UP000187203">
    <property type="component" value="Unassembled WGS sequence"/>
</dbReference>
<reference evidence="3" key="1">
    <citation type="submission" date="2013-09" db="EMBL/GenBank/DDBJ databases">
        <title>Corchorus olitorius genome sequencing.</title>
        <authorList>
            <person name="Alam M."/>
            <person name="Haque M.S."/>
            <person name="Islam M.S."/>
            <person name="Emdad E.M."/>
            <person name="Islam M.M."/>
            <person name="Ahmed B."/>
            <person name="Halim A."/>
            <person name="Hossen Q.M.M."/>
            <person name="Hossain M.Z."/>
            <person name="Ahmed R."/>
            <person name="Khan M.M."/>
            <person name="Islam R."/>
            <person name="Rashid M.M."/>
            <person name="Khan S.A."/>
            <person name="Rahman M.S."/>
            <person name="Alam M."/>
            <person name="Yahiya A.S."/>
            <person name="Khan M.S."/>
            <person name="Azam M.S."/>
            <person name="Haque T."/>
            <person name="Lashkar M.Z.H."/>
            <person name="Akhand A.I."/>
            <person name="Morshed G."/>
            <person name="Roy S."/>
            <person name="Uddin K.S."/>
            <person name="Rabeya T."/>
            <person name="Hossain A.S."/>
            <person name="Chowdhury A."/>
            <person name="Snigdha A.R."/>
            <person name="Mortoza M.S."/>
            <person name="Matin S.A."/>
            <person name="Hoque S.M.E."/>
            <person name="Islam M.K."/>
            <person name="Roy D.K."/>
            <person name="Haider R."/>
            <person name="Moosa M.M."/>
            <person name="Elias S.M."/>
            <person name="Hasan A.M."/>
            <person name="Jahan S."/>
            <person name="Shafiuddin M."/>
            <person name="Mahmood N."/>
            <person name="Shommy N.S."/>
        </authorList>
    </citation>
    <scope>NUCLEOTIDE SEQUENCE [LARGE SCALE GENOMIC DNA]</scope>
    <source>
        <strain evidence="3">cv. O-4</strain>
    </source>
</reference>
<comment type="caution">
    <text evidence="2">The sequence shown here is derived from an EMBL/GenBank/DDBJ whole genome shotgun (WGS) entry which is preliminary data.</text>
</comment>
<organism evidence="2 3">
    <name type="scientific">Corchorus olitorius</name>
    <dbReference type="NCBI Taxonomy" id="93759"/>
    <lineage>
        <taxon>Eukaryota</taxon>
        <taxon>Viridiplantae</taxon>
        <taxon>Streptophyta</taxon>
        <taxon>Embryophyta</taxon>
        <taxon>Tracheophyta</taxon>
        <taxon>Spermatophyta</taxon>
        <taxon>Magnoliopsida</taxon>
        <taxon>eudicotyledons</taxon>
        <taxon>Gunneridae</taxon>
        <taxon>Pentapetalae</taxon>
        <taxon>rosids</taxon>
        <taxon>malvids</taxon>
        <taxon>Malvales</taxon>
        <taxon>Malvaceae</taxon>
        <taxon>Grewioideae</taxon>
        <taxon>Apeibeae</taxon>
        <taxon>Corchorus</taxon>
    </lineage>
</organism>
<gene>
    <name evidence="2" type="ORF">COLO4_15702</name>
</gene>
<evidence type="ECO:0000313" key="3">
    <source>
        <dbReference type="Proteomes" id="UP000187203"/>
    </source>
</evidence>
<feature type="chain" id="PRO_5012729319" evidence="1">
    <location>
        <begin position="27"/>
        <end position="69"/>
    </location>
</feature>
<protein>
    <submittedName>
        <fullName evidence="2">Uncharacterized protein</fullName>
    </submittedName>
</protein>
<evidence type="ECO:0000313" key="2">
    <source>
        <dbReference type="EMBL" id="OMO95718.1"/>
    </source>
</evidence>
<keyword evidence="3" id="KW-1185">Reference proteome</keyword>
<evidence type="ECO:0000256" key="1">
    <source>
        <dbReference type="SAM" id="SignalP"/>
    </source>
</evidence>
<sequence length="69" mass="7021">MARLTITKGVMLFSLLYLNNVLILNAVSTKGTNEEEKFPITGKGAGGGGAGGDASMGVAEMVDTSTEAN</sequence>
<proteinExistence type="predicted"/>
<dbReference type="AlphaFoldDB" id="A0A1R3JLK2"/>
<accession>A0A1R3JLK2</accession>